<dbReference type="OrthoDB" id="3643156at2759"/>
<reference evidence="1" key="1">
    <citation type="journal article" date="2021" name="IMA Fungus">
        <title>Genomic characterization of three marine fungi, including Emericellopsis atlantica sp. nov. with signatures of a generalist lifestyle and marine biomass degradation.</title>
        <authorList>
            <person name="Hagestad O.C."/>
            <person name="Hou L."/>
            <person name="Andersen J.H."/>
            <person name="Hansen E.H."/>
            <person name="Altermark B."/>
            <person name="Li C."/>
            <person name="Kuhnert E."/>
            <person name="Cox R.J."/>
            <person name="Crous P.W."/>
            <person name="Spatafora J.W."/>
            <person name="Lail K."/>
            <person name="Amirebrahimi M."/>
            <person name="Lipzen A."/>
            <person name="Pangilinan J."/>
            <person name="Andreopoulos W."/>
            <person name="Hayes R.D."/>
            <person name="Ng V."/>
            <person name="Grigoriev I.V."/>
            <person name="Jackson S.A."/>
            <person name="Sutton T.D.S."/>
            <person name="Dobson A.D.W."/>
            <person name="Rama T."/>
        </authorList>
    </citation>
    <scope>NUCLEOTIDE SEQUENCE</scope>
    <source>
        <strain evidence="1">TRa018bII</strain>
    </source>
</reference>
<evidence type="ECO:0000313" key="1">
    <source>
        <dbReference type="EMBL" id="KAG9238983.1"/>
    </source>
</evidence>
<accession>A0A9P7YTV4</accession>
<gene>
    <name evidence="1" type="ORF">BJ875DRAFT_479866</name>
</gene>
<dbReference type="EMBL" id="MU251363">
    <property type="protein sequence ID" value="KAG9238983.1"/>
    <property type="molecule type" value="Genomic_DNA"/>
</dbReference>
<sequence length="335" mass="37442">MSEGNSQRDQDLEDNIAPTPAVGIAFTATYGTISIRHPDGSFEDIGRIDASEQYISMIQRLSSPEKKHLSPPYSSFENRFHDVPRQYLRGLKKRLGLAASSDVKILAEMLRPLLDLHPIEGKFPTVVMSYPPIVALYNEDIVDAAAYLKVGAQDGAHFYQPREIVAAFAGYGRGLCSHPDDRRRCLDELIALPDAQVLHVEYTKKAMIFHGATLRGAQDFAEGDLDARALYDMGSEQRYKEDFLSMVQEYVTEFVTEWQKYSPHTPDMVLIMTGDEENVRDEAVKEAIRHAMETVGMSSVETLDSMPEYIAARGAAELCERGKGFYSEGKVHPGL</sequence>
<dbReference type="AlphaFoldDB" id="A0A9P7YTV4"/>
<proteinExistence type="predicted"/>
<organism evidence="1 2">
    <name type="scientific">Amylocarpus encephaloides</name>
    <dbReference type="NCBI Taxonomy" id="45428"/>
    <lineage>
        <taxon>Eukaryota</taxon>
        <taxon>Fungi</taxon>
        <taxon>Dikarya</taxon>
        <taxon>Ascomycota</taxon>
        <taxon>Pezizomycotina</taxon>
        <taxon>Leotiomycetes</taxon>
        <taxon>Helotiales</taxon>
        <taxon>Helotiales incertae sedis</taxon>
        <taxon>Amylocarpus</taxon>
    </lineage>
</organism>
<protein>
    <submittedName>
        <fullName evidence="1">Uncharacterized protein</fullName>
    </submittedName>
</protein>
<keyword evidence="2" id="KW-1185">Reference proteome</keyword>
<evidence type="ECO:0000313" key="2">
    <source>
        <dbReference type="Proteomes" id="UP000824998"/>
    </source>
</evidence>
<name>A0A9P7YTV4_9HELO</name>
<dbReference type="Proteomes" id="UP000824998">
    <property type="component" value="Unassembled WGS sequence"/>
</dbReference>
<comment type="caution">
    <text evidence="1">The sequence shown here is derived from an EMBL/GenBank/DDBJ whole genome shotgun (WGS) entry which is preliminary data.</text>
</comment>